<accession>A0A267E828</accession>
<sequence>MSASTKPASESAAPEPVDASAKFVDPPCHTDYSGQVCGELNAKPGRLAAYTRLKISVATLLGDLPTPGFTRHLLSDQFYLAKWLRASDYNADKAVDMLRRHLVWRRENGIDSMSIPYFDDGEEAADQFDDSQPDSADSHVPELIRRYHTGGRCGSDREGRPVFIDPIGQFDMSGLMRRHSIRELVLSRVRIWERLLRRDFPAARRRTGLPVCQAVYVIDLAGFGRRQMNSDGLAYVKELSRVLEANYPELLGSALVLNPKHQRLTQLIWRLMGPLLSPATRQTVRILPEGEAGRATLLAAVPPDQLPAAYGGKLLDPTDNDPACRSLICYGGQVPSD</sequence>
<dbReference type="GO" id="GO:0005737">
    <property type="term" value="C:cytoplasm"/>
    <property type="evidence" value="ECO:0007669"/>
    <property type="project" value="TreeGrafter"/>
</dbReference>
<dbReference type="EMBL" id="NIVC01002450">
    <property type="protein sequence ID" value="PAA57741.1"/>
    <property type="molecule type" value="Genomic_DNA"/>
</dbReference>
<dbReference type="PANTHER" id="PTHR23324">
    <property type="entry name" value="SEC14 RELATED PROTEIN"/>
    <property type="match status" value="1"/>
</dbReference>
<feature type="domain" description="CRAL-TRIO" evidence="2">
    <location>
        <begin position="140"/>
        <end position="318"/>
    </location>
</feature>
<dbReference type="CDD" id="cd00170">
    <property type="entry name" value="SEC14"/>
    <property type="match status" value="1"/>
</dbReference>
<dbReference type="Gene3D" id="3.40.525.10">
    <property type="entry name" value="CRAL-TRIO lipid binding domain"/>
    <property type="match status" value="1"/>
</dbReference>
<organism evidence="3 4">
    <name type="scientific">Macrostomum lignano</name>
    <dbReference type="NCBI Taxonomy" id="282301"/>
    <lineage>
        <taxon>Eukaryota</taxon>
        <taxon>Metazoa</taxon>
        <taxon>Spiralia</taxon>
        <taxon>Lophotrochozoa</taxon>
        <taxon>Platyhelminthes</taxon>
        <taxon>Rhabditophora</taxon>
        <taxon>Macrostomorpha</taxon>
        <taxon>Macrostomida</taxon>
        <taxon>Macrostomidae</taxon>
        <taxon>Macrostomum</taxon>
    </lineage>
</organism>
<feature type="region of interest" description="Disordered" evidence="1">
    <location>
        <begin position="1"/>
        <end position="20"/>
    </location>
</feature>
<evidence type="ECO:0000313" key="3">
    <source>
        <dbReference type="EMBL" id="PAA57741.1"/>
    </source>
</evidence>
<protein>
    <recommendedName>
        <fullName evidence="2">CRAL-TRIO domain-containing protein</fullName>
    </recommendedName>
</protein>
<evidence type="ECO:0000259" key="2">
    <source>
        <dbReference type="PROSITE" id="PS50191"/>
    </source>
</evidence>
<proteinExistence type="predicted"/>
<dbReference type="InterPro" id="IPR036273">
    <property type="entry name" value="CRAL/TRIO_N_dom_sf"/>
</dbReference>
<dbReference type="STRING" id="282301.A0A267E828"/>
<evidence type="ECO:0000313" key="4">
    <source>
        <dbReference type="Proteomes" id="UP000215902"/>
    </source>
</evidence>
<gene>
    <name evidence="3" type="ORF">BOX15_Mlig032121g1</name>
</gene>
<dbReference type="SMART" id="SM00516">
    <property type="entry name" value="SEC14"/>
    <property type="match status" value="1"/>
</dbReference>
<keyword evidence="4" id="KW-1185">Reference proteome</keyword>
<dbReference type="InterPro" id="IPR001251">
    <property type="entry name" value="CRAL-TRIO_dom"/>
</dbReference>
<comment type="caution">
    <text evidence="3">The sequence shown here is derived from an EMBL/GenBank/DDBJ whole genome shotgun (WGS) entry which is preliminary data.</text>
</comment>
<dbReference type="InterPro" id="IPR051064">
    <property type="entry name" value="SEC14/CRAL-TRIO_domain"/>
</dbReference>
<dbReference type="SUPFAM" id="SSF52087">
    <property type="entry name" value="CRAL/TRIO domain"/>
    <property type="match status" value="1"/>
</dbReference>
<dbReference type="PROSITE" id="PS50191">
    <property type="entry name" value="CRAL_TRIO"/>
    <property type="match status" value="1"/>
</dbReference>
<evidence type="ECO:0000256" key="1">
    <source>
        <dbReference type="SAM" id="MobiDB-lite"/>
    </source>
</evidence>
<dbReference type="OrthoDB" id="1434354at2759"/>
<dbReference type="InterPro" id="IPR036865">
    <property type="entry name" value="CRAL-TRIO_dom_sf"/>
</dbReference>
<dbReference type="PANTHER" id="PTHR23324:SF83">
    <property type="entry name" value="SEC14-LIKE PROTEIN 2"/>
    <property type="match status" value="1"/>
</dbReference>
<reference evidence="3 4" key="1">
    <citation type="submission" date="2017-06" db="EMBL/GenBank/DDBJ databases">
        <title>A platform for efficient transgenesis in Macrostomum lignano, a flatworm model organism for stem cell research.</title>
        <authorList>
            <person name="Berezikov E."/>
        </authorList>
    </citation>
    <scope>NUCLEOTIDE SEQUENCE [LARGE SCALE GENOMIC DNA]</scope>
    <source>
        <strain evidence="3">DV1</strain>
        <tissue evidence="3">Whole organism</tissue>
    </source>
</reference>
<dbReference type="Proteomes" id="UP000215902">
    <property type="component" value="Unassembled WGS sequence"/>
</dbReference>
<dbReference type="SUPFAM" id="SSF46938">
    <property type="entry name" value="CRAL/TRIO N-terminal domain"/>
    <property type="match status" value="1"/>
</dbReference>
<name>A0A267E828_9PLAT</name>
<dbReference type="AlphaFoldDB" id="A0A267E828"/>
<dbReference type="Pfam" id="PF00650">
    <property type="entry name" value="CRAL_TRIO"/>
    <property type="match status" value="1"/>
</dbReference>